<dbReference type="AlphaFoldDB" id="A0AA44EFS4"/>
<keyword evidence="4" id="KW-0614">Plasmid</keyword>
<gene>
    <name evidence="4" type="ORF">FOB26_01530</name>
</gene>
<name>A0AA44EFS4_9HYPH</name>
<feature type="domain" description="AMP-dependent synthetase/ligase" evidence="2">
    <location>
        <begin position="10"/>
        <end position="369"/>
    </location>
</feature>
<dbReference type="InterPro" id="IPR020845">
    <property type="entry name" value="AMP-binding_CS"/>
</dbReference>
<evidence type="ECO:0000313" key="5">
    <source>
        <dbReference type="Proteomes" id="UP001155820"/>
    </source>
</evidence>
<evidence type="ECO:0000313" key="4">
    <source>
        <dbReference type="EMBL" id="NRF17835.1"/>
    </source>
</evidence>
<dbReference type="SUPFAM" id="SSF56801">
    <property type="entry name" value="Acetyl-CoA synthetase-like"/>
    <property type="match status" value="1"/>
</dbReference>
<evidence type="ECO:0000259" key="2">
    <source>
        <dbReference type="Pfam" id="PF00501"/>
    </source>
</evidence>
<dbReference type="GO" id="GO:0046872">
    <property type="term" value="F:metal ion binding"/>
    <property type="evidence" value="ECO:0007669"/>
    <property type="project" value="UniProtKB-KW"/>
</dbReference>
<dbReference type="RefSeq" id="WP_036588711.1">
    <property type="nucleotide sequence ID" value="NZ_DAIQSG010000041.1"/>
</dbReference>
<dbReference type="EMBL" id="JABRWM010000002">
    <property type="protein sequence ID" value="NRF17835.1"/>
    <property type="molecule type" value="Genomic_DNA"/>
</dbReference>
<dbReference type="InterPro" id="IPR025110">
    <property type="entry name" value="AMP-bd_C"/>
</dbReference>
<dbReference type="Gene3D" id="3.40.50.12780">
    <property type="entry name" value="N-terminal domain of ligase-like"/>
    <property type="match status" value="1"/>
</dbReference>
<dbReference type="Pfam" id="PF00501">
    <property type="entry name" value="AMP-binding"/>
    <property type="match status" value="1"/>
</dbReference>
<dbReference type="InterPro" id="IPR050237">
    <property type="entry name" value="ATP-dep_AMP-bd_enzyme"/>
</dbReference>
<dbReference type="Pfam" id="PF13193">
    <property type="entry name" value="AMP-binding_C"/>
    <property type="match status" value="1"/>
</dbReference>
<evidence type="ECO:0000256" key="1">
    <source>
        <dbReference type="ARBA" id="ARBA00022723"/>
    </source>
</evidence>
<dbReference type="PANTHER" id="PTHR43767:SF1">
    <property type="entry name" value="NONRIBOSOMAL PEPTIDE SYNTHASE PES1 (EUROFUNG)-RELATED"/>
    <property type="match status" value="1"/>
</dbReference>
<proteinExistence type="predicted"/>
<accession>A0AA44EFS4</accession>
<keyword evidence="5" id="KW-1185">Reference proteome</keyword>
<dbReference type="Gene3D" id="3.30.300.30">
    <property type="match status" value="1"/>
</dbReference>
<dbReference type="InterPro" id="IPR045851">
    <property type="entry name" value="AMP-bd_C_sf"/>
</dbReference>
<reference evidence="4" key="1">
    <citation type="submission" date="2019-07" db="EMBL/GenBank/DDBJ databases">
        <title>FDA dAtabase for Regulatory Grade micrObial Sequences (FDA-ARGOS): Supporting development and validation of Infectious Disease Dx tests.</title>
        <authorList>
            <person name="Bachman M."/>
            <person name="Young C."/>
            <person name="Tallon L."/>
            <person name="Sadzewicz L."/>
            <person name="Vavikolanu K."/>
            <person name="Mehta A."/>
            <person name="Aluvathingal J."/>
            <person name="Nadendla S."/>
            <person name="Nandy P."/>
            <person name="Geyer C."/>
            <person name="Yan Y."/>
            <person name="Sichtig H."/>
        </authorList>
    </citation>
    <scope>NUCLEOTIDE SEQUENCE</scope>
    <source>
        <strain evidence="4">FDAARGOS_618</strain>
        <plasmid evidence="4">unnamed2</plasmid>
    </source>
</reference>
<sequence length="519" mass="54339">MRLEDHLRVYARRLPQKTALTANGTKLSAAALDAASHRLAGALRDAGVRPGDRVVLFLDNGAEYVAGLFAIWKAGAVACPLHPSTRVAKLGAILENLGAVALLTQARLLPVAHASIAACGLSVSLFAADQQGDSPGEPLFRLEAVAACGPPSAPAEVPAGLALILHTSGSTGAPKGVMHTHASLGAACVAICAYLGLTEDDGVFNVLPLSFGYGLTQVLMVMMTGTTLHLEKSFAFPAFALQRLAESRASVFPLVPSIASTIVAMDGPVPGFLPDVRTITSAAAAMPPTVTDKLQRLFPAARLHLMYGQTECIRAVTLPPEATATHPVSVGFAIPGTQAFVLDESGEVAPPGAVGELTVRGPHVMAGYWNDPAASNAKLRDVGGDGVRTLLTGDLFTASADGFLTFVSRSDDIIKSRGEKVSPQEVERALYAIEGVRDAAVAGVSDDFLGEAVKAFVVLAPGSELGRRDILLRLSETLEDYMLPRIVEFCDVLPKTASGKVRVERMPSPKMQGEIDDEL</sequence>
<dbReference type="PROSITE" id="PS00455">
    <property type="entry name" value="AMP_BINDING"/>
    <property type="match status" value="1"/>
</dbReference>
<organism evidence="4 5">
    <name type="scientific">Agrobacterium pusense</name>
    <dbReference type="NCBI Taxonomy" id="648995"/>
    <lineage>
        <taxon>Bacteria</taxon>
        <taxon>Pseudomonadati</taxon>
        <taxon>Pseudomonadota</taxon>
        <taxon>Alphaproteobacteria</taxon>
        <taxon>Hyphomicrobiales</taxon>
        <taxon>Rhizobiaceae</taxon>
        <taxon>Rhizobium/Agrobacterium group</taxon>
        <taxon>Agrobacterium</taxon>
    </lineage>
</organism>
<dbReference type="PANTHER" id="PTHR43767">
    <property type="entry name" value="LONG-CHAIN-FATTY-ACID--COA LIGASE"/>
    <property type="match status" value="1"/>
</dbReference>
<feature type="domain" description="AMP-binding enzyme C-terminal" evidence="3">
    <location>
        <begin position="425"/>
        <end position="500"/>
    </location>
</feature>
<dbReference type="InterPro" id="IPR000873">
    <property type="entry name" value="AMP-dep_synth/lig_dom"/>
</dbReference>
<dbReference type="InterPro" id="IPR042099">
    <property type="entry name" value="ANL_N_sf"/>
</dbReference>
<keyword evidence="1" id="KW-0479">Metal-binding</keyword>
<comment type="caution">
    <text evidence="4">The sequence shown here is derived from an EMBL/GenBank/DDBJ whole genome shotgun (WGS) entry which is preliminary data.</text>
</comment>
<protein>
    <submittedName>
        <fullName evidence="4">Acyl--CoA ligase</fullName>
    </submittedName>
</protein>
<dbReference type="Proteomes" id="UP001155820">
    <property type="component" value="Unassembled WGS sequence"/>
</dbReference>
<keyword evidence="4" id="KW-0436">Ligase</keyword>
<evidence type="ECO:0000259" key="3">
    <source>
        <dbReference type="Pfam" id="PF13193"/>
    </source>
</evidence>
<geneLocation type="plasmid" evidence="4">
    <name>unnamed2</name>
</geneLocation>
<dbReference type="GO" id="GO:0016878">
    <property type="term" value="F:acid-thiol ligase activity"/>
    <property type="evidence" value="ECO:0007669"/>
    <property type="project" value="UniProtKB-ARBA"/>
</dbReference>